<dbReference type="AlphaFoldDB" id="A0AA41BXC1"/>
<comment type="caution">
    <text evidence="1">The sequence shown here is derived from an EMBL/GenBank/DDBJ whole genome shotgun (WGS) entry which is preliminary data.</text>
</comment>
<dbReference type="Proteomes" id="UP000705283">
    <property type="component" value="Unassembled WGS sequence"/>
</dbReference>
<gene>
    <name evidence="1" type="ORF">ITX54_14660</name>
</gene>
<accession>A0AA41BXC1</accession>
<dbReference type="InterPro" id="IPR021508">
    <property type="entry name" value="Gp17-like"/>
</dbReference>
<organism evidence="1 2">
    <name type="scientific">Rouxiella silvae</name>
    <dbReference type="NCBI Taxonomy" id="1646373"/>
    <lineage>
        <taxon>Bacteria</taxon>
        <taxon>Pseudomonadati</taxon>
        <taxon>Pseudomonadota</taxon>
        <taxon>Gammaproteobacteria</taxon>
        <taxon>Enterobacterales</taxon>
        <taxon>Yersiniaceae</taxon>
        <taxon>Rouxiella</taxon>
    </lineage>
</organism>
<proteinExistence type="predicted"/>
<reference evidence="1" key="2">
    <citation type="submission" date="2022-09" db="EMBL/GenBank/DDBJ databases">
        <title>Rouxiella aceris sp. nov., isolated from tree sap and emended description of the genus Rhouxiella.</title>
        <authorList>
            <person name="Kim I.S."/>
        </authorList>
    </citation>
    <scope>NUCLEOTIDE SEQUENCE</scope>
    <source>
        <strain evidence="1">SAP-2</strain>
    </source>
</reference>
<protein>
    <submittedName>
        <fullName evidence="1">DUF3168 domain-containing protein</fullName>
    </submittedName>
</protein>
<name>A0AA41BXC1_9GAMM</name>
<dbReference type="EMBL" id="JADMKS010000005">
    <property type="protein sequence ID" value="MBF6637902.1"/>
    <property type="molecule type" value="Genomic_DNA"/>
</dbReference>
<evidence type="ECO:0000313" key="2">
    <source>
        <dbReference type="Proteomes" id="UP000705283"/>
    </source>
</evidence>
<reference evidence="1" key="1">
    <citation type="submission" date="2020-11" db="EMBL/GenBank/DDBJ databases">
        <authorList>
            <person name="Lee S.D."/>
        </authorList>
    </citation>
    <scope>NUCLEOTIDE SEQUENCE</scope>
    <source>
        <strain evidence="1">SAP-2</strain>
    </source>
</reference>
<dbReference type="Pfam" id="PF11367">
    <property type="entry name" value="Tail_completion_gp17"/>
    <property type="match status" value="1"/>
</dbReference>
<dbReference type="RefSeq" id="WP_194978272.1">
    <property type="nucleotide sequence ID" value="NZ_JADMKS010000005.1"/>
</dbReference>
<sequence>MNDAQIYALLGNLCEGRVFPAVAPQGTKQPWVIFTLPSETGDDVFCGQSGFTATTLQVDVYAKVIDEATALRDRVELALVPLLPTSLLKTKGYETDTGLHRATIEVQV</sequence>
<evidence type="ECO:0000313" key="1">
    <source>
        <dbReference type="EMBL" id="MBF6637902.1"/>
    </source>
</evidence>